<dbReference type="InterPro" id="IPR036196">
    <property type="entry name" value="Ptyr_pPase_sf"/>
</dbReference>
<dbReference type="OrthoDB" id="9784339at2"/>
<keyword evidence="4" id="KW-0904">Protein phosphatase</keyword>
<dbReference type="Gene3D" id="3.40.50.2300">
    <property type="match status" value="1"/>
</dbReference>
<dbReference type="Proteomes" id="UP000433104">
    <property type="component" value="Unassembled WGS sequence"/>
</dbReference>
<evidence type="ECO:0000256" key="4">
    <source>
        <dbReference type="ARBA" id="ARBA00022912"/>
    </source>
</evidence>
<dbReference type="PANTHER" id="PTHR11717:SF7">
    <property type="entry name" value="LOW MOLECULAR WEIGHT PHOSPHOTYROSINE PROTEIN PHOSPHATASE"/>
    <property type="match status" value="1"/>
</dbReference>
<evidence type="ECO:0000256" key="1">
    <source>
        <dbReference type="ARBA" id="ARBA00011063"/>
    </source>
</evidence>
<dbReference type="AlphaFoldDB" id="A0A844ZCY3"/>
<dbReference type="PRINTS" id="PR00719">
    <property type="entry name" value="LMWPTPASE"/>
</dbReference>
<evidence type="ECO:0000313" key="8">
    <source>
        <dbReference type="Proteomes" id="UP000433104"/>
    </source>
</evidence>
<reference evidence="7 8" key="1">
    <citation type="submission" date="2019-12" db="EMBL/GenBank/DDBJ databases">
        <title>Genomic-based taxomic classification of the family Erythrobacteraceae.</title>
        <authorList>
            <person name="Xu L."/>
        </authorList>
    </citation>
    <scope>NUCLEOTIDE SEQUENCE [LARGE SCALE GENOMIC DNA]</scope>
    <source>
        <strain evidence="7 8">MCCC 1A09962</strain>
    </source>
</reference>
<evidence type="ECO:0000259" key="6">
    <source>
        <dbReference type="SMART" id="SM00226"/>
    </source>
</evidence>
<comment type="similarity">
    <text evidence="1">Belongs to the low molecular weight phosphotyrosine protein phosphatase family.</text>
</comment>
<protein>
    <recommendedName>
        <fullName evidence="2">protein-tyrosine-phosphatase</fullName>
        <ecNumber evidence="2">3.1.3.48</ecNumber>
    </recommendedName>
</protein>
<dbReference type="InterPro" id="IPR050438">
    <property type="entry name" value="LMW_PTPase"/>
</dbReference>
<keyword evidence="8" id="KW-1185">Reference proteome</keyword>
<feature type="active site" description="Nucleophile" evidence="5">
    <location>
        <position position="11"/>
    </location>
</feature>
<dbReference type="SUPFAM" id="SSF52788">
    <property type="entry name" value="Phosphotyrosine protein phosphatases I"/>
    <property type="match status" value="1"/>
</dbReference>
<evidence type="ECO:0000256" key="5">
    <source>
        <dbReference type="PIRSR" id="PIRSR617867-1"/>
    </source>
</evidence>
<feature type="active site" description="Proton donor" evidence="5">
    <location>
        <position position="126"/>
    </location>
</feature>
<dbReference type="GO" id="GO:0004725">
    <property type="term" value="F:protein tyrosine phosphatase activity"/>
    <property type="evidence" value="ECO:0007669"/>
    <property type="project" value="UniProtKB-EC"/>
</dbReference>
<evidence type="ECO:0000313" key="7">
    <source>
        <dbReference type="EMBL" id="MXO85132.1"/>
    </source>
</evidence>
<feature type="active site" evidence="5">
    <location>
        <position position="17"/>
    </location>
</feature>
<keyword evidence="3" id="KW-0378">Hydrolase</keyword>
<dbReference type="Pfam" id="PF01451">
    <property type="entry name" value="LMWPc"/>
    <property type="match status" value="1"/>
</dbReference>
<dbReference type="EMBL" id="WTYW01000001">
    <property type="protein sequence ID" value="MXO85132.1"/>
    <property type="molecule type" value="Genomic_DNA"/>
</dbReference>
<organism evidence="7 8">
    <name type="scientific">Parapontixanthobacter aurantiacus</name>
    <dbReference type="NCBI Taxonomy" id="1463599"/>
    <lineage>
        <taxon>Bacteria</taxon>
        <taxon>Pseudomonadati</taxon>
        <taxon>Pseudomonadota</taxon>
        <taxon>Alphaproteobacteria</taxon>
        <taxon>Sphingomonadales</taxon>
        <taxon>Erythrobacteraceae</taxon>
        <taxon>Parapontixanthobacter</taxon>
    </lineage>
</organism>
<dbReference type="PANTHER" id="PTHR11717">
    <property type="entry name" value="LOW MOLECULAR WEIGHT PROTEIN TYROSINE PHOSPHATASE"/>
    <property type="match status" value="1"/>
</dbReference>
<feature type="domain" description="Phosphotyrosine protein phosphatase I" evidence="6">
    <location>
        <begin position="5"/>
        <end position="152"/>
    </location>
</feature>
<proteinExistence type="inferred from homology"/>
<dbReference type="SMART" id="SM00226">
    <property type="entry name" value="LMWPc"/>
    <property type="match status" value="1"/>
</dbReference>
<dbReference type="RefSeq" id="WP_160681559.1">
    <property type="nucleotide sequence ID" value="NZ_WTYW01000001.1"/>
</dbReference>
<evidence type="ECO:0000256" key="3">
    <source>
        <dbReference type="ARBA" id="ARBA00022801"/>
    </source>
</evidence>
<dbReference type="InterPro" id="IPR017867">
    <property type="entry name" value="Tyr_phospatase_low_mol_wt"/>
</dbReference>
<dbReference type="CDD" id="cd16343">
    <property type="entry name" value="LMWPTP"/>
    <property type="match status" value="1"/>
</dbReference>
<gene>
    <name evidence="7" type="ORF">GRI38_03715</name>
</gene>
<comment type="caution">
    <text evidence="7">The sequence shown here is derived from an EMBL/GenBank/DDBJ whole genome shotgun (WGS) entry which is preliminary data.</text>
</comment>
<sequence>MSDRHSVLFVCLGNVCRSPLAEGAFRAAAQRAGLDVEVDSAGTADYHIGKPPNPRAIAEAQKHGIDISNLRARQLHTRDFARFTHIFAMDRQNLEDVKARNVTDGTARIGLLLDAVPGREGADVADPYYDGEEHLSDTWEDVAAAAEALVARFSTQS</sequence>
<dbReference type="EC" id="3.1.3.48" evidence="2"/>
<accession>A0A844ZCY3</accession>
<name>A0A844ZCY3_9SPHN</name>
<dbReference type="InterPro" id="IPR023485">
    <property type="entry name" value="Ptyr_pPase"/>
</dbReference>
<evidence type="ECO:0000256" key="2">
    <source>
        <dbReference type="ARBA" id="ARBA00013064"/>
    </source>
</evidence>